<keyword evidence="1" id="KW-0812">Transmembrane</keyword>
<sequence length="87" mass="8857">MDVLLKSVDALWRVVLVGLVLGAGLPAVFALGIRAVTAGRPTTADGEVALGRPTRLGLTGAVLAFSLVIAAVAFGIVVIIFGKRLFG</sequence>
<keyword evidence="3" id="KW-1185">Reference proteome</keyword>
<comment type="caution">
    <text evidence="2">The sequence shown here is derived from an EMBL/GenBank/DDBJ whole genome shotgun (WGS) entry which is preliminary data.</text>
</comment>
<gene>
    <name evidence="2" type="ORF">JOE57_000291</name>
</gene>
<dbReference type="EMBL" id="JAFBCF010000001">
    <property type="protein sequence ID" value="MBM7797370.1"/>
    <property type="molecule type" value="Genomic_DNA"/>
</dbReference>
<evidence type="ECO:0000256" key="1">
    <source>
        <dbReference type="SAM" id="Phobius"/>
    </source>
</evidence>
<name>A0ABS2REE5_9ACTN</name>
<dbReference type="RefSeq" id="WP_204916073.1">
    <property type="nucleotide sequence ID" value="NZ_BAAAQP010000003.1"/>
</dbReference>
<reference evidence="2 3" key="1">
    <citation type="submission" date="2021-01" db="EMBL/GenBank/DDBJ databases">
        <title>Sequencing the genomes of 1000 actinobacteria strains.</title>
        <authorList>
            <person name="Klenk H.-P."/>
        </authorList>
    </citation>
    <scope>NUCLEOTIDE SEQUENCE [LARGE SCALE GENOMIC DNA]</scope>
    <source>
        <strain evidence="2 3">DSM 18662</strain>
    </source>
</reference>
<evidence type="ECO:0000313" key="2">
    <source>
        <dbReference type="EMBL" id="MBM7797370.1"/>
    </source>
</evidence>
<accession>A0ABS2REE5</accession>
<dbReference type="Proteomes" id="UP000704762">
    <property type="component" value="Unassembled WGS sequence"/>
</dbReference>
<organism evidence="2 3">
    <name type="scientific">Microlunatus panaciterrae</name>
    <dbReference type="NCBI Taxonomy" id="400768"/>
    <lineage>
        <taxon>Bacteria</taxon>
        <taxon>Bacillati</taxon>
        <taxon>Actinomycetota</taxon>
        <taxon>Actinomycetes</taxon>
        <taxon>Propionibacteriales</taxon>
        <taxon>Propionibacteriaceae</taxon>
        <taxon>Microlunatus</taxon>
    </lineage>
</organism>
<protein>
    <submittedName>
        <fullName evidence="2">Uncharacterized protein</fullName>
    </submittedName>
</protein>
<evidence type="ECO:0000313" key="3">
    <source>
        <dbReference type="Proteomes" id="UP000704762"/>
    </source>
</evidence>
<feature type="transmembrane region" description="Helical" evidence="1">
    <location>
        <begin position="12"/>
        <end position="36"/>
    </location>
</feature>
<keyword evidence="1" id="KW-1133">Transmembrane helix</keyword>
<keyword evidence="1" id="KW-0472">Membrane</keyword>
<proteinExistence type="predicted"/>
<feature type="transmembrane region" description="Helical" evidence="1">
    <location>
        <begin position="56"/>
        <end position="81"/>
    </location>
</feature>